<sequence>MLVHICCAVDSHYFLEKIQEEFPDEKLVGYFYDPNIHPYSEYRLRYLDVEYSCKKLGIPLLEGPYNLEEWLKKVKGMEHLPEKGDRCTVCYDDRLDVSVQKAIELGHDKFTTSLLISPKKSQEKLEKIGEKLTQETGVDFIFRDYRSGNGGVIQGERVKENSLYRQNYCGCLFGLSAQREIQKKIMDEMFNPISNQIMPESIEERLELYQKRNDLEDSGEKYKLIKQRFLNYRLLSGKVSVAKKVVPSYIMCYSTLSKKATNGRVEYEKDGINYLNRDEVKIINIQTFNSLSNSNFKNVLELLYEPLSFEKELEIRNKIVKNSYDLSTVIVLDEIIDEKYEIEIDSQTYEDIKEEII</sequence>
<dbReference type="GO" id="GO:0051539">
    <property type="term" value="F:4 iron, 4 sulfur cluster binding"/>
    <property type="evidence" value="ECO:0007669"/>
    <property type="project" value="UniProtKB-UniRule"/>
</dbReference>
<feature type="binding site" evidence="17">
    <location>
        <position position="90"/>
    </location>
    <ligand>
        <name>[4Fe-4S] cluster</name>
        <dbReference type="ChEBI" id="CHEBI:49883"/>
    </ligand>
</feature>
<feature type="disulfide bond" description="Redox-active" evidence="17">
    <location>
        <begin position="169"/>
        <end position="171"/>
    </location>
</feature>
<organism evidence="18 19">
    <name type="scientific">Aliarcobacter butzleri L348</name>
    <dbReference type="NCBI Taxonomy" id="1447256"/>
    <lineage>
        <taxon>Bacteria</taxon>
        <taxon>Pseudomonadati</taxon>
        <taxon>Campylobacterota</taxon>
        <taxon>Epsilonproteobacteria</taxon>
        <taxon>Campylobacterales</taxon>
        <taxon>Arcobacteraceae</taxon>
        <taxon>Aliarcobacter</taxon>
    </lineage>
</organism>
<evidence type="ECO:0000256" key="1">
    <source>
        <dbReference type="ARBA" id="ARBA00002268"/>
    </source>
</evidence>
<keyword evidence="13 17" id="KW-1015">Disulfide bond</keyword>
<protein>
    <recommendedName>
        <fullName evidence="5 17">Epoxyqueuosine reductase QueH</fullName>
        <ecNumber evidence="4 17">1.17.99.6</ecNumber>
    </recommendedName>
    <alternativeName>
        <fullName evidence="15 17">Queuosine biosynthesis protein QueH</fullName>
    </alternativeName>
</protein>
<comment type="similarity">
    <text evidence="3 17">Belongs to the QueH family.</text>
</comment>
<keyword evidence="6 17" id="KW-0004">4Fe-4S</keyword>
<accession>A0A0G9K368</accession>
<keyword evidence="10 17" id="KW-0560">Oxidoreductase</keyword>
<dbReference type="HAMAP" id="MF_02089">
    <property type="entry name" value="QueH"/>
    <property type="match status" value="1"/>
</dbReference>
<evidence type="ECO:0000256" key="11">
    <source>
        <dbReference type="ARBA" id="ARBA00023004"/>
    </source>
</evidence>
<comment type="caution">
    <text evidence="18">The sequence shown here is derived from an EMBL/GenBank/DDBJ whole genome shotgun (WGS) entry which is preliminary data.</text>
</comment>
<evidence type="ECO:0000256" key="4">
    <source>
        <dbReference type="ARBA" id="ARBA00012622"/>
    </source>
</evidence>
<reference evidence="18 19" key="1">
    <citation type="submission" date="2014-01" db="EMBL/GenBank/DDBJ databases">
        <title>Development of a Comparative Genomic Fingerprinting Assay for High Resolution Genotyping of Arcobacter butzleri.</title>
        <authorList>
            <person name="Webb A.L."/>
            <person name="Inglis G.D."/>
            <person name="Kruczkiewicz P."/>
            <person name="Selinger L.B."/>
            <person name="Taboada E.N."/>
        </authorList>
    </citation>
    <scope>NUCLEOTIDE SEQUENCE [LARGE SCALE GENOMIC DNA]</scope>
    <source>
        <strain evidence="18 19">L348</strain>
    </source>
</reference>
<keyword evidence="9 17" id="KW-0671">Queuosine biosynthesis</keyword>
<feature type="binding site" evidence="17">
    <location>
        <position position="87"/>
    </location>
    <ligand>
        <name>[4Fe-4S] cluster</name>
        <dbReference type="ChEBI" id="CHEBI:49883"/>
    </ligand>
</feature>
<dbReference type="InterPro" id="IPR003828">
    <property type="entry name" value="QueH"/>
</dbReference>
<evidence type="ECO:0000256" key="13">
    <source>
        <dbReference type="ARBA" id="ARBA00023157"/>
    </source>
</evidence>
<dbReference type="EC" id="1.17.99.6" evidence="4 17"/>
<keyword evidence="8 17" id="KW-0479">Metal-binding</keyword>
<comment type="pathway">
    <text evidence="2 17">tRNA modification; tRNA-queuosine biosynthesis.</text>
</comment>
<evidence type="ECO:0000256" key="12">
    <source>
        <dbReference type="ARBA" id="ARBA00023014"/>
    </source>
</evidence>
<evidence type="ECO:0000313" key="19">
    <source>
        <dbReference type="Proteomes" id="UP000035514"/>
    </source>
</evidence>
<proteinExistence type="inferred from homology"/>
<name>A0A0G9K368_9BACT</name>
<dbReference type="Pfam" id="PF02677">
    <property type="entry name" value="QueH"/>
    <property type="match status" value="1"/>
</dbReference>
<evidence type="ECO:0000256" key="17">
    <source>
        <dbReference type="HAMAP-Rule" id="MF_02089"/>
    </source>
</evidence>
<evidence type="ECO:0000256" key="8">
    <source>
        <dbReference type="ARBA" id="ARBA00022723"/>
    </source>
</evidence>
<dbReference type="AlphaFoldDB" id="A0A0G9K368"/>
<dbReference type="UniPathway" id="UPA00392"/>
<dbReference type="PATRIC" id="fig|1447256.3.peg.938"/>
<dbReference type="PANTHER" id="PTHR36701:SF1">
    <property type="entry name" value="EPOXYQUEUOSINE REDUCTASE QUEH"/>
    <property type="match status" value="1"/>
</dbReference>
<evidence type="ECO:0000256" key="15">
    <source>
        <dbReference type="ARBA" id="ARBA00031446"/>
    </source>
</evidence>
<evidence type="ECO:0000256" key="14">
    <source>
        <dbReference type="ARBA" id="ARBA00023284"/>
    </source>
</evidence>
<evidence type="ECO:0000313" key="18">
    <source>
        <dbReference type="EMBL" id="KLE00967.1"/>
    </source>
</evidence>
<feature type="binding site" evidence="17">
    <location>
        <position position="7"/>
    </location>
    <ligand>
        <name>[4Fe-4S] cluster</name>
        <dbReference type="ChEBI" id="CHEBI:49883"/>
    </ligand>
</feature>
<dbReference type="GO" id="GO:0008616">
    <property type="term" value="P:tRNA queuosine(34) biosynthetic process"/>
    <property type="evidence" value="ECO:0007669"/>
    <property type="project" value="UniProtKB-UniRule"/>
</dbReference>
<evidence type="ECO:0000256" key="5">
    <source>
        <dbReference type="ARBA" id="ARBA00016895"/>
    </source>
</evidence>
<comment type="function">
    <text evidence="1 17">Catalyzes the conversion of epoxyqueuosine (oQ) to queuosine (Q), which is a hypermodified base found in the wobble positions of tRNA(Asp), tRNA(Asn), tRNA(His) and tRNA(Tyr).</text>
</comment>
<dbReference type="PANTHER" id="PTHR36701">
    <property type="entry name" value="EPOXYQUEUOSINE REDUCTASE QUEH"/>
    <property type="match status" value="1"/>
</dbReference>
<keyword evidence="12 17" id="KW-0411">Iron-sulfur</keyword>
<dbReference type="EMBL" id="JAIQ01000077">
    <property type="protein sequence ID" value="KLE00967.1"/>
    <property type="molecule type" value="Genomic_DNA"/>
</dbReference>
<dbReference type="RefSeq" id="WP_046996522.1">
    <property type="nucleotide sequence ID" value="NZ_JAIQ01000077.1"/>
</dbReference>
<keyword evidence="7 17" id="KW-0819">tRNA processing</keyword>
<evidence type="ECO:0000256" key="3">
    <source>
        <dbReference type="ARBA" id="ARBA00008207"/>
    </source>
</evidence>
<feature type="binding site" evidence="17">
    <location>
        <position position="6"/>
    </location>
    <ligand>
        <name>[4Fe-4S] cluster</name>
        <dbReference type="ChEBI" id="CHEBI:49883"/>
    </ligand>
</feature>
<evidence type="ECO:0000256" key="9">
    <source>
        <dbReference type="ARBA" id="ARBA00022785"/>
    </source>
</evidence>
<keyword evidence="11 17" id="KW-0408">Iron</keyword>
<gene>
    <name evidence="17" type="primary">queH</name>
    <name evidence="18" type="ORF">AA20_04825</name>
</gene>
<evidence type="ECO:0000256" key="10">
    <source>
        <dbReference type="ARBA" id="ARBA00023002"/>
    </source>
</evidence>
<comment type="catalytic activity">
    <reaction evidence="16 17">
        <text>epoxyqueuosine(34) in tRNA + AH2 = queuosine(34) in tRNA + A + H2O</text>
        <dbReference type="Rhea" id="RHEA:32159"/>
        <dbReference type="Rhea" id="RHEA-COMP:18571"/>
        <dbReference type="Rhea" id="RHEA-COMP:18582"/>
        <dbReference type="ChEBI" id="CHEBI:13193"/>
        <dbReference type="ChEBI" id="CHEBI:15377"/>
        <dbReference type="ChEBI" id="CHEBI:17499"/>
        <dbReference type="ChEBI" id="CHEBI:194431"/>
        <dbReference type="ChEBI" id="CHEBI:194443"/>
        <dbReference type="EC" id="1.17.99.6"/>
    </reaction>
</comment>
<keyword evidence="14 17" id="KW-0676">Redox-active center</keyword>
<evidence type="ECO:0000256" key="16">
    <source>
        <dbReference type="ARBA" id="ARBA00047415"/>
    </source>
</evidence>
<evidence type="ECO:0000256" key="2">
    <source>
        <dbReference type="ARBA" id="ARBA00004691"/>
    </source>
</evidence>
<evidence type="ECO:0000256" key="7">
    <source>
        <dbReference type="ARBA" id="ARBA00022694"/>
    </source>
</evidence>
<dbReference type="GO" id="GO:0052693">
    <property type="term" value="F:epoxyqueuosine reductase activity"/>
    <property type="evidence" value="ECO:0007669"/>
    <property type="project" value="UniProtKB-UniRule"/>
</dbReference>
<dbReference type="GO" id="GO:0046872">
    <property type="term" value="F:metal ion binding"/>
    <property type="evidence" value="ECO:0007669"/>
    <property type="project" value="UniProtKB-KW"/>
</dbReference>
<evidence type="ECO:0000256" key="6">
    <source>
        <dbReference type="ARBA" id="ARBA00022485"/>
    </source>
</evidence>
<dbReference type="Proteomes" id="UP000035514">
    <property type="component" value="Unassembled WGS sequence"/>
</dbReference>